<feature type="region of interest" description="Disordered" evidence="1">
    <location>
        <begin position="1"/>
        <end position="46"/>
    </location>
</feature>
<feature type="compositionally biased region" description="Polar residues" evidence="1">
    <location>
        <begin position="12"/>
        <end position="23"/>
    </location>
</feature>
<evidence type="ECO:0000313" key="3">
    <source>
        <dbReference type="Proteomes" id="UP000335636"/>
    </source>
</evidence>
<dbReference type="Proteomes" id="UP000335636">
    <property type="component" value="Unassembled WGS sequence"/>
</dbReference>
<proteinExistence type="predicted"/>
<comment type="caution">
    <text evidence="2">The sequence shown here is derived from an EMBL/GenBank/DDBJ whole genome shotgun (WGS) entry which is preliminary data.</text>
</comment>
<accession>A0A5E4BLQ1</accession>
<dbReference type="AlphaFoldDB" id="A0A5E4BLQ1"/>
<sequence>MNDALSRHRLQARNQPNVQTAATSGGAGRADNRTGNPSETPASLPLGPIKITCQRDSAPDQHLVSLFCNRKQLLLGGG</sequence>
<protein>
    <submittedName>
        <fullName evidence="2">Uncharacterized protein</fullName>
    </submittedName>
</protein>
<name>A0A5E4BLQ1_MARMO</name>
<organism evidence="2 3">
    <name type="scientific">Marmota monax</name>
    <name type="common">Woodchuck</name>
    <dbReference type="NCBI Taxonomy" id="9995"/>
    <lineage>
        <taxon>Eukaryota</taxon>
        <taxon>Metazoa</taxon>
        <taxon>Chordata</taxon>
        <taxon>Craniata</taxon>
        <taxon>Vertebrata</taxon>
        <taxon>Euteleostomi</taxon>
        <taxon>Mammalia</taxon>
        <taxon>Eutheria</taxon>
        <taxon>Euarchontoglires</taxon>
        <taxon>Glires</taxon>
        <taxon>Rodentia</taxon>
        <taxon>Sciuromorpha</taxon>
        <taxon>Sciuridae</taxon>
        <taxon>Xerinae</taxon>
        <taxon>Marmotini</taxon>
        <taxon>Marmota</taxon>
    </lineage>
</organism>
<evidence type="ECO:0000313" key="2">
    <source>
        <dbReference type="EMBL" id="VTJ69911.1"/>
    </source>
</evidence>
<keyword evidence="3" id="KW-1185">Reference proteome</keyword>
<evidence type="ECO:0000256" key="1">
    <source>
        <dbReference type="SAM" id="MobiDB-lite"/>
    </source>
</evidence>
<reference evidence="2" key="1">
    <citation type="submission" date="2019-04" db="EMBL/GenBank/DDBJ databases">
        <authorList>
            <person name="Alioto T."/>
            <person name="Alioto T."/>
        </authorList>
    </citation>
    <scope>NUCLEOTIDE SEQUENCE [LARGE SCALE GENOMIC DNA]</scope>
</reference>
<dbReference type="EMBL" id="CABDUW010000483">
    <property type="protein sequence ID" value="VTJ69911.1"/>
    <property type="molecule type" value="Genomic_DNA"/>
</dbReference>
<gene>
    <name evidence="2" type="ORF">MONAX_5E023186</name>
</gene>
<feature type="non-terminal residue" evidence="2">
    <location>
        <position position="78"/>
    </location>
</feature>